<proteinExistence type="predicted"/>
<evidence type="ECO:0000313" key="1">
    <source>
        <dbReference type="EMBL" id="OGG96636.1"/>
    </source>
</evidence>
<evidence type="ECO:0000313" key="2">
    <source>
        <dbReference type="Proteomes" id="UP000178449"/>
    </source>
</evidence>
<reference evidence="1 2" key="1">
    <citation type="journal article" date="2016" name="Nat. Commun.">
        <title>Thousands of microbial genomes shed light on interconnected biogeochemical processes in an aquifer system.</title>
        <authorList>
            <person name="Anantharaman K."/>
            <person name="Brown C.T."/>
            <person name="Hug L.A."/>
            <person name="Sharon I."/>
            <person name="Castelle C.J."/>
            <person name="Probst A.J."/>
            <person name="Thomas B.C."/>
            <person name="Singh A."/>
            <person name="Wilkins M.J."/>
            <person name="Karaoz U."/>
            <person name="Brodie E.L."/>
            <person name="Williams K.H."/>
            <person name="Hubbard S.S."/>
            <person name="Banfield J.F."/>
        </authorList>
    </citation>
    <scope>NUCLEOTIDE SEQUENCE [LARGE SCALE GENOMIC DNA]</scope>
</reference>
<organism evidence="1 2">
    <name type="scientific">Candidatus Lambdaproteobacteria bacterium RIFOXYD2_FULL_50_16</name>
    <dbReference type="NCBI Taxonomy" id="1817772"/>
    <lineage>
        <taxon>Bacteria</taxon>
        <taxon>Pseudomonadati</taxon>
        <taxon>Pseudomonadota</taxon>
        <taxon>Candidatus Lambdaproteobacteria</taxon>
    </lineage>
</organism>
<name>A0A1F6GEU2_9PROT</name>
<dbReference type="AlphaFoldDB" id="A0A1F6GEU2"/>
<comment type="caution">
    <text evidence="1">The sequence shown here is derived from an EMBL/GenBank/DDBJ whole genome shotgun (WGS) entry which is preliminary data.</text>
</comment>
<gene>
    <name evidence="1" type="ORF">A2527_03505</name>
</gene>
<dbReference type="STRING" id="1817772.A2527_03505"/>
<dbReference type="EMBL" id="MFNE01000010">
    <property type="protein sequence ID" value="OGG96636.1"/>
    <property type="molecule type" value="Genomic_DNA"/>
</dbReference>
<dbReference type="Proteomes" id="UP000178449">
    <property type="component" value="Unassembled WGS sequence"/>
</dbReference>
<protein>
    <submittedName>
        <fullName evidence="1">Uncharacterized protein</fullName>
    </submittedName>
</protein>
<sequence>MIHGADYEGLCPAGSRTGIRVMLELGRSIAKKSGVCALKKGNKLVPLAITSRAGPRAPPFEEALYQTWSSFSDKFTFQFQGF</sequence>
<accession>A0A1F6GEU2</accession>